<feature type="compositionally biased region" description="Polar residues" evidence="1">
    <location>
        <begin position="114"/>
        <end position="125"/>
    </location>
</feature>
<evidence type="ECO:0000313" key="3">
    <source>
        <dbReference type="RefSeq" id="XP_018009098.1"/>
    </source>
</evidence>
<feature type="compositionally biased region" description="Polar residues" evidence="1">
    <location>
        <begin position="133"/>
        <end position="157"/>
    </location>
</feature>
<feature type="region of interest" description="Disordered" evidence="1">
    <location>
        <begin position="228"/>
        <end position="257"/>
    </location>
</feature>
<dbReference type="RefSeq" id="XP_018009098.1">
    <property type="nucleotide sequence ID" value="XM_018153609.1"/>
</dbReference>
<feature type="region of interest" description="Disordered" evidence="1">
    <location>
        <begin position="101"/>
        <end position="166"/>
    </location>
</feature>
<reference evidence="3" key="1">
    <citation type="submission" date="2025-08" db="UniProtKB">
        <authorList>
            <consortium name="RefSeq"/>
        </authorList>
    </citation>
    <scope>IDENTIFICATION</scope>
</reference>
<feature type="region of interest" description="Disordered" evidence="1">
    <location>
        <begin position="444"/>
        <end position="470"/>
    </location>
</feature>
<feature type="compositionally biased region" description="Low complexity" evidence="1">
    <location>
        <begin position="244"/>
        <end position="257"/>
    </location>
</feature>
<feature type="compositionally biased region" description="Basic residues" evidence="1">
    <location>
        <begin position="350"/>
        <end position="360"/>
    </location>
</feature>
<evidence type="ECO:0000313" key="2">
    <source>
        <dbReference type="Proteomes" id="UP000694843"/>
    </source>
</evidence>
<dbReference type="OrthoDB" id="6382919at2759"/>
<feature type="region of interest" description="Disordered" evidence="1">
    <location>
        <begin position="313"/>
        <end position="368"/>
    </location>
</feature>
<keyword evidence="2" id="KW-1185">Reference proteome</keyword>
<protein>
    <submittedName>
        <fullName evidence="3">Uncharacterized protein LOC108666690</fullName>
    </submittedName>
</protein>
<organism evidence="2 3">
    <name type="scientific">Hyalella azteca</name>
    <name type="common">Amphipod</name>
    <dbReference type="NCBI Taxonomy" id="294128"/>
    <lineage>
        <taxon>Eukaryota</taxon>
        <taxon>Metazoa</taxon>
        <taxon>Ecdysozoa</taxon>
        <taxon>Arthropoda</taxon>
        <taxon>Crustacea</taxon>
        <taxon>Multicrustacea</taxon>
        <taxon>Malacostraca</taxon>
        <taxon>Eumalacostraca</taxon>
        <taxon>Peracarida</taxon>
        <taxon>Amphipoda</taxon>
        <taxon>Senticaudata</taxon>
        <taxon>Talitrida</taxon>
        <taxon>Talitroidea</taxon>
        <taxon>Hyalellidae</taxon>
        <taxon>Hyalella</taxon>
    </lineage>
</organism>
<accession>A0A8B7N740</accession>
<feature type="compositionally biased region" description="Basic and acidic residues" evidence="1">
    <location>
        <begin position="321"/>
        <end position="346"/>
    </location>
</feature>
<dbReference type="KEGG" id="hazt:108666690"/>
<dbReference type="GeneID" id="108666690"/>
<name>A0A8B7N740_HYAAZ</name>
<proteinExistence type="predicted"/>
<dbReference type="AlphaFoldDB" id="A0A8B7N740"/>
<evidence type="ECO:0000256" key="1">
    <source>
        <dbReference type="SAM" id="MobiDB-lite"/>
    </source>
</evidence>
<dbReference type="Proteomes" id="UP000694843">
    <property type="component" value="Unplaced"/>
</dbReference>
<feature type="non-terminal residue" evidence="3">
    <location>
        <position position="470"/>
    </location>
</feature>
<gene>
    <name evidence="3" type="primary">LOC108666690</name>
</gene>
<sequence length="470" mass="51962">MEAALPPLTFFAPRANSLAKLTERLAHNQVLLQDIKVHGPFVKSIVKQYDLQSSDKSSQNFSETKSTIKDSSKVCLPTPLDTASSLTTSCTTSTTHPVIVTPPSDLLREDDDSPLTSLDTITPRSEISEFPLTATSTPRNVAPSHSPQHTQHGASHSTKTRKAKFSVPKRARQLENRYHQVFLKALEWQCYLEQVIADCKEHGSTSGSDLDEPLSKCRRLSASSSESLHSTWSSLRPQSSTALSRNVSDSSASSREASPIRSISAISEFESLFSPNPEKPCPSLQAENPASDISSLCERVAVDEVDRSRPLHSLARSCRKRSSDSSRSRRSPSREDGRRSVRRRAESIASRRKPRRKKRRLANEFRSDEDRLRSTRCAQWQDGELNISETGSYIEDDYVCMSDGDEPCHASNSPVARLSTLKGRLTKNALPETQRNPVVLTQLQESDPKVTASPNLQGNLIPDSEAGQGI</sequence>